<evidence type="ECO:0000256" key="6">
    <source>
        <dbReference type="ARBA" id="ARBA00023136"/>
    </source>
</evidence>
<comment type="caution">
    <text evidence="9">The sequence shown here is derived from an EMBL/GenBank/DDBJ whole genome shotgun (WGS) entry which is preliminary data.</text>
</comment>
<dbReference type="PANTHER" id="PTHR11616:SF326">
    <property type="entry name" value="SODIUM-DEPENDENT TRANSPORTER SNF-5"/>
    <property type="match status" value="1"/>
</dbReference>
<protein>
    <submittedName>
        <fullName evidence="9">Uncharacterized protein</fullName>
    </submittedName>
</protein>
<keyword evidence="7" id="KW-0479">Metal-binding</keyword>
<keyword evidence="4" id="KW-0769">Symport</keyword>
<evidence type="ECO:0000313" key="10">
    <source>
        <dbReference type="Proteomes" id="UP001328107"/>
    </source>
</evidence>
<dbReference type="GO" id="GO:0043005">
    <property type="term" value="C:neuron projection"/>
    <property type="evidence" value="ECO:0007669"/>
    <property type="project" value="TreeGrafter"/>
</dbReference>
<feature type="non-terminal residue" evidence="9">
    <location>
        <position position="222"/>
    </location>
</feature>
<dbReference type="SUPFAM" id="SSF161070">
    <property type="entry name" value="SNF-like"/>
    <property type="match status" value="1"/>
</dbReference>
<feature type="transmembrane region" description="Helical" evidence="8">
    <location>
        <begin position="79"/>
        <end position="100"/>
    </location>
</feature>
<dbReference type="AlphaFoldDB" id="A0AAN4Z5C2"/>
<dbReference type="PROSITE" id="PS50267">
    <property type="entry name" value="NA_NEUROTRAN_SYMP_3"/>
    <property type="match status" value="1"/>
</dbReference>
<feature type="binding site" evidence="7">
    <location>
        <position position="91"/>
    </location>
    <ligand>
        <name>Na(+)</name>
        <dbReference type="ChEBI" id="CHEBI:29101"/>
        <label>1</label>
    </ligand>
</feature>
<name>A0AAN4Z5C2_9BILA</name>
<keyword evidence="7" id="KW-0915">Sodium</keyword>
<accession>A0AAN4Z5C2</accession>
<proteinExistence type="predicted"/>
<evidence type="ECO:0000256" key="5">
    <source>
        <dbReference type="ARBA" id="ARBA00022989"/>
    </source>
</evidence>
<evidence type="ECO:0000256" key="7">
    <source>
        <dbReference type="PIRSR" id="PIRSR600175-1"/>
    </source>
</evidence>
<dbReference type="PANTHER" id="PTHR11616">
    <property type="entry name" value="SODIUM/CHLORIDE DEPENDENT TRANSPORTER"/>
    <property type="match status" value="1"/>
</dbReference>
<keyword evidence="2" id="KW-0813">Transport</keyword>
<evidence type="ECO:0000256" key="4">
    <source>
        <dbReference type="ARBA" id="ARBA00022847"/>
    </source>
</evidence>
<reference evidence="10" key="1">
    <citation type="submission" date="2022-10" db="EMBL/GenBank/DDBJ databases">
        <title>Genome assembly of Pristionchus species.</title>
        <authorList>
            <person name="Yoshida K."/>
            <person name="Sommer R.J."/>
        </authorList>
    </citation>
    <scope>NUCLEOTIDE SEQUENCE [LARGE SCALE GENOMIC DNA]</scope>
    <source>
        <strain evidence="10">RS5460</strain>
    </source>
</reference>
<evidence type="ECO:0000256" key="8">
    <source>
        <dbReference type="SAM" id="Phobius"/>
    </source>
</evidence>
<dbReference type="EMBL" id="BTRK01000002">
    <property type="protein sequence ID" value="GMR34351.1"/>
    <property type="molecule type" value="Genomic_DNA"/>
</dbReference>
<keyword evidence="10" id="KW-1185">Reference proteome</keyword>
<keyword evidence="6 8" id="KW-0472">Membrane</keyword>
<feature type="transmembrane region" description="Helical" evidence="8">
    <location>
        <begin position="151"/>
        <end position="171"/>
    </location>
</feature>
<organism evidence="9 10">
    <name type="scientific">Pristionchus mayeri</name>
    <dbReference type="NCBI Taxonomy" id="1317129"/>
    <lineage>
        <taxon>Eukaryota</taxon>
        <taxon>Metazoa</taxon>
        <taxon>Ecdysozoa</taxon>
        <taxon>Nematoda</taxon>
        <taxon>Chromadorea</taxon>
        <taxon>Rhabditida</taxon>
        <taxon>Rhabditina</taxon>
        <taxon>Diplogasteromorpha</taxon>
        <taxon>Diplogasteroidea</taxon>
        <taxon>Neodiplogasteridae</taxon>
        <taxon>Pristionchus</taxon>
    </lineage>
</organism>
<dbReference type="Proteomes" id="UP001328107">
    <property type="component" value="Unassembled WGS sequence"/>
</dbReference>
<comment type="subcellular location">
    <subcellularLocation>
        <location evidence="1">Membrane</location>
        <topology evidence="1">Multi-pass membrane protein</topology>
    </subcellularLocation>
</comment>
<gene>
    <name evidence="9" type="ORF">PMAYCL1PPCAC_04545</name>
</gene>
<dbReference type="Pfam" id="PF00209">
    <property type="entry name" value="SNF"/>
    <property type="match status" value="1"/>
</dbReference>
<dbReference type="GO" id="GO:0005886">
    <property type="term" value="C:plasma membrane"/>
    <property type="evidence" value="ECO:0007669"/>
    <property type="project" value="TreeGrafter"/>
</dbReference>
<keyword evidence="5 8" id="KW-1133">Transmembrane helix</keyword>
<evidence type="ECO:0000256" key="2">
    <source>
        <dbReference type="ARBA" id="ARBA00022448"/>
    </source>
</evidence>
<dbReference type="InterPro" id="IPR037272">
    <property type="entry name" value="SNS_sf"/>
</dbReference>
<evidence type="ECO:0000313" key="9">
    <source>
        <dbReference type="EMBL" id="GMR34351.1"/>
    </source>
</evidence>
<evidence type="ECO:0000256" key="1">
    <source>
        <dbReference type="ARBA" id="ARBA00004141"/>
    </source>
</evidence>
<feature type="transmembrane region" description="Helical" evidence="8">
    <location>
        <begin position="120"/>
        <end position="145"/>
    </location>
</feature>
<sequence>MLTRDRADIGLQKFFKLNYTALVDRKPWRKAVQMTRTSLSLGMGGMISMSSYNKRGSDAFSMYFAYFPEVIEGLEFNDFWSFLFYGVLLGLGITTFFGLLETPISALTDQFKFARNHRPITIILLCFVGLGAGIIQCTRIGYHIFTIIDMRVIPFMAEIMVLLQLLAIACYGPHNFYRDINAAMGKKVNFFGYFVSPYGLIVRISQFVLSPFLIIGELVLLH</sequence>
<dbReference type="InterPro" id="IPR000175">
    <property type="entry name" value="Na/ntran_symport"/>
</dbReference>
<feature type="transmembrane region" description="Helical" evidence="8">
    <location>
        <begin position="191"/>
        <end position="215"/>
    </location>
</feature>
<dbReference type="GO" id="GO:0005332">
    <property type="term" value="F:gamma-aminobutyric acid:sodium:chloride symporter activity"/>
    <property type="evidence" value="ECO:0007669"/>
    <property type="project" value="TreeGrafter"/>
</dbReference>
<evidence type="ECO:0000256" key="3">
    <source>
        <dbReference type="ARBA" id="ARBA00022692"/>
    </source>
</evidence>
<dbReference type="GO" id="GO:0046872">
    <property type="term" value="F:metal ion binding"/>
    <property type="evidence" value="ECO:0007669"/>
    <property type="project" value="UniProtKB-KW"/>
</dbReference>
<keyword evidence="3 8" id="KW-0812">Transmembrane</keyword>